<dbReference type="CDD" id="cd13585">
    <property type="entry name" value="PBP2_TMBP_like"/>
    <property type="match status" value="1"/>
</dbReference>
<name>A0ABU4XD87_9HYPH</name>
<proteinExistence type="inferred from homology"/>
<keyword evidence="3" id="KW-0574">Periplasm</keyword>
<dbReference type="InterPro" id="IPR006059">
    <property type="entry name" value="SBP"/>
</dbReference>
<evidence type="ECO:0000256" key="2">
    <source>
        <dbReference type="ARBA" id="ARBA00008520"/>
    </source>
</evidence>
<evidence type="ECO:0000313" key="4">
    <source>
        <dbReference type="EMBL" id="MDX8471504.1"/>
    </source>
</evidence>
<dbReference type="PANTHER" id="PTHR43649">
    <property type="entry name" value="ARABINOSE-BINDING PROTEIN-RELATED"/>
    <property type="match status" value="1"/>
</dbReference>
<evidence type="ECO:0000313" key="5">
    <source>
        <dbReference type="Proteomes" id="UP001271780"/>
    </source>
</evidence>
<evidence type="ECO:0000256" key="3">
    <source>
        <dbReference type="ARBA" id="ARBA00022764"/>
    </source>
</evidence>
<dbReference type="InterPro" id="IPR050490">
    <property type="entry name" value="Bact_solute-bd_prot1"/>
</dbReference>
<sequence>MLLSEHPWTAELRKHVGEFERDTGIKVTINAFAEDLYTDRMNLAVHSSEPVADVYMVQMDSALFTQWQAGIVEPLTPYLNDPAKTDADYNLDDYPAGFRAGASFPVGEPNPELYAIPISFEAYTLFYNKDLVAKYLGGKVPATMDELVAAAKKISEQGEGKVFGAAMRGKRSAELVDTMTGIVLDAWGTEKADLPYNIWFDGDWSKPRFNDPRIAKGLSYYAGLLKAGPPSTLSYGWEDATRFFSQGNAAFFVDASVFGPGFEDSKNSAIAGKVGYAPLPPSQGDIGYSGHWSWGISIPKNSQKKDAAWLFAEWATSKKMTAVLGVATGGAHRDSAWADPNYVKALDAGYIEAVKTQMQHTRPTSVFRQGWSDVVLLIVDAIHQIYGGTPPADAVEQLQSQVKETLN</sequence>
<accession>A0ABU4XD87</accession>
<dbReference type="Gene3D" id="3.40.190.10">
    <property type="entry name" value="Periplasmic binding protein-like II"/>
    <property type="match status" value="2"/>
</dbReference>
<dbReference type="PANTHER" id="PTHR43649:SF12">
    <property type="entry name" value="DIACETYLCHITOBIOSE BINDING PROTEIN DASA"/>
    <property type="match status" value="1"/>
</dbReference>
<dbReference type="EMBL" id="JAVIIZ010000002">
    <property type="protein sequence ID" value="MDX8471504.1"/>
    <property type="molecule type" value="Genomic_DNA"/>
</dbReference>
<comment type="subcellular location">
    <subcellularLocation>
        <location evidence="1">Periplasm</location>
    </subcellularLocation>
</comment>
<reference evidence="4 5" key="1">
    <citation type="submission" date="2023-08" db="EMBL/GenBank/DDBJ databases">
        <title>Implementing the SeqCode for naming new Mesorhizobium species isolated from Vachellia karroo root nodules.</title>
        <authorList>
            <person name="Van Lill M."/>
        </authorList>
    </citation>
    <scope>NUCLEOTIDE SEQUENCE [LARGE SCALE GENOMIC DNA]</scope>
    <source>
        <strain evidence="4 5">VK23A</strain>
    </source>
</reference>
<dbReference type="Proteomes" id="UP001271780">
    <property type="component" value="Unassembled WGS sequence"/>
</dbReference>
<organism evidence="4 5">
    <name type="scientific">Mesorhizobium dulcispinae</name>
    <dbReference type="NCBI Taxonomy" id="3072316"/>
    <lineage>
        <taxon>Bacteria</taxon>
        <taxon>Pseudomonadati</taxon>
        <taxon>Pseudomonadota</taxon>
        <taxon>Alphaproteobacteria</taxon>
        <taxon>Hyphomicrobiales</taxon>
        <taxon>Phyllobacteriaceae</taxon>
        <taxon>Mesorhizobium</taxon>
    </lineage>
</organism>
<dbReference type="SUPFAM" id="SSF53850">
    <property type="entry name" value="Periplasmic binding protein-like II"/>
    <property type="match status" value="1"/>
</dbReference>
<comment type="caution">
    <text evidence="4">The sequence shown here is derived from an EMBL/GenBank/DDBJ whole genome shotgun (WGS) entry which is preliminary data.</text>
</comment>
<comment type="similarity">
    <text evidence="2">Belongs to the bacterial solute-binding protein 1 family.</text>
</comment>
<evidence type="ECO:0000256" key="1">
    <source>
        <dbReference type="ARBA" id="ARBA00004418"/>
    </source>
</evidence>
<dbReference type="Pfam" id="PF01547">
    <property type="entry name" value="SBP_bac_1"/>
    <property type="match status" value="1"/>
</dbReference>
<keyword evidence="5" id="KW-1185">Reference proteome</keyword>
<gene>
    <name evidence="4" type="ORF">RFM27_05415</name>
</gene>
<protein>
    <submittedName>
        <fullName evidence="4">Sugar ABC transporter substrate-binding protein</fullName>
    </submittedName>
</protein>